<dbReference type="Pfam" id="PF03107">
    <property type="entry name" value="C1_2"/>
    <property type="match status" value="1"/>
</dbReference>
<name>A0A0L0TD47_ALLM3</name>
<dbReference type="OrthoDB" id="4062651at2759"/>
<dbReference type="InterPro" id="IPR050940">
    <property type="entry name" value="Actin_reg-Ser/Thr_kinase"/>
</dbReference>
<organism evidence="10 11">
    <name type="scientific">Allomyces macrogynus (strain ATCC 38327)</name>
    <name type="common">Allomyces javanicus var. macrogynus</name>
    <dbReference type="NCBI Taxonomy" id="578462"/>
    <lineage>
        <taxon>Eukaryota</taxon>
        <taxon>Fungi</taxon>
        <taxon>Fungi incertae sedis</taxon>
        <taxon>Blastocladiomycota</taxon>
        <taxon>Blastocladiomycetes</taxon>
        <taxon>Blastocladiales</taxon>
        <taxon>Blastocladiaceae</taxon>
        <taxon>Allomyces</taxon>
    </lineage>
</organism>
<dbReference type="Gene3D" id="1.10.510.10">
    <property type="entry name" value="Transferase(Phosphotransferase) domain 1"/>
    <property type="match status" value="1"/>
</dbReference>
<dbReference type="SMART" id="SM00220">
    <property type="entry name" value="S_TKc"/>
    <property type="match status" value="1"/>
</dbReference>
<dbReference type="InterPro" id="IPR008271">
    <property type="entry name" value="Ser/Thr_kinase_AS"/>
</dbReference>
<feature type="region of interest" description="Disordered" evidence="8">
    <location>
        <begin position="351"/>
        <end position="381"/>
    </location>
</feature>
<dbReference type="SUPFAM" id="SSF56112">
    <property type="entry name" value="Protein kinase-like (PK-like)"/>
    <property type="match status" value="1"/>
</dbReference>
<dbReference type="AlphaFoldDB" id="A0A0L0TD47"/>
<protein>
    <submittedName>
        <fullName evidence="10">TKL/LISK/LISK-DD1 protein kinase</fullName>
    </submittedName>
</protein>
<dbReference type="eggNOG" id="KOG1187">
    <property type="taxonomic scope" value="Eukaryota"/>
</dbReference>
<reference evidence="10 11" key="1">
    <citation type="submission" date="2009-11" db="EMBL/GenBank/DDBJ databases">
        <title>Annotation of Allomyces macrogynus ATCC 38327.</title>
        <authorList>
            <consortium name="The Broad Institute Genome Sequencing Platform"/>
            <person name="Russ C."/>
            <person name="Cuomo C."/>
            <person name="Burger G."/>
            <person name="Gray M.W."/>
            <person name="Holland P.W.H."/>
            <person name="King N."/>
            <person name="Lang F.B.F."/>
            <person name="Roger A.J."/>
            <person name="Ruiz-Trillo I."/>
            <person name="Young S.K."/>
            <person name="Zeng Q."/>
            <person name="Gargeya S."/>
            <person name="Fitzgerald M."/>
            <person name="Haas B."/>
            <person name="Abouelleil A."/>
            <person name="Alvarado L."/>
            <person name="Arachchi H.M."/>
            <person name="Berlin A."/>
            <person name="Chapman S.B."/>
            <person name="Gearin G."/>
            <person name="Goldberg J."/>
            <person name="Griggs A."/>
            <person name="Gujja S."/>
            <person name="Hansen M."/>
            <person name="Heiman D."/>
            <person name="Howarth C."/>
            <person name="Larimer J."/>
            <person name="Lui A."/>
            <person name="MacDonald P.J.P."/>
            <person name="McCowen C."/>
            <person name="Montmayeur A."/>
            <person name="Murphy C."/>
            <person name="Neiman D."/>
            <person name="Pearson M."/>
            <person name="Priest M."/>
            <person name="Roberts A."/>
            <person name="Saif S."/>
            <person name="Shea T."/>
            <person name="Sisk P."/>
            <person name="Stolte C."/>
            <person name="Sykes S."/>
            <person name="Wortman J."/>
            <person name="Nusbaum C."/>
            <person name="Birren B."/>
        </authorList>
    </citation>
    <scope>NUCLEOTIDE SEQUENCE [LARGE SCALE GENOMIC DNA]</scope>
    <source>
        <strain evidence="10 11">ATCC 38327</strain>
    </source>
</reference>
<keyword evidence="6 10" id="KW-0418">Kinase</keyword>
<dbReference type="GO" id="GO:0004674">
    <property type="term" value="F:protein serine/threonine kinase activity"/>
    <property type="evidence" value="ECO:0007669"/>
    <property type="project" value="UniProtKB-KW"/>
</dbReference>
<evidence type="ECO:0000256" key="2">
    <source>
        <dbReference type="ARBA" id="ARBA00022527"/>
    </source>
</evidence>
<dbReference type="InterPro" id="IPR001245">
    <property type="entry name" value="Ser-Thr/Tyr_kinase_cat_dom"/>
</dbReference>
<keyword evidence="7" id="KW-0067">ATP-binding</keyword>
<dbReference type="PANTHER" id="PTHR46485">
    <property type="entry name" value="LIM DOMAIN KINASE 1"/>
    <property type="match status" value="1"/>
</dbReference>
<dbReference type="InterPro" id="IPR000719">
    <property type="entry name" value="Prot_kinase_dom"/>
</dbReference>
<dbReference type="OMA" id="FEREWRI"/>
<gene>
    <name evidence="10" type="ORF">AMAG_20497</name>
</gene>
<dbReference type="SUPFAM" id="SSF57889">
    <property type="entry name" value="Cysteine-rich domain"/>
    <property type="match status" value="1"/>
</dbReference>
<keyword evidence="4" id="KW-0677">Repeat</keyword>
<dbReference type="EMBL" id="GG745382">
    <property type="protein sequence ID" value="KNE72662.1"/>
    <property type="molecule type" value="Genomic_DNA"/>
</dbReference>
<evidence type="ECO:0000256" key="6">
    <source>
        <dbReference type="ARBA" id="ARBA00022777"/>
    </source>
</evidence>
<dbReference type="PRINTS" id="PR00109">
    <property type="entry name" value="TYRKINASE"/>
</dbReference>
<dbReference type="VEuPathDB" id="FungiDB:AMAG_20497"/>
<evidence type="ECO:0000313" key="10">
    <source>
        <dbReference type="EMBL" id="KNE72662.1"/>
    </source>
</evidence>
<dbReference type="STRING" id="578462.A0A0L0TD47"/>
<reference evidence="11" key="2">
    <citation type="submission" date="2009-11" db="EMBL/GenBank/DDBJ databases">
        <title>The Genome Sequence of Allomyces macrogynus strain ATCC 38327.</title>
        <authorList>
            <consortium name="The Broad Institute Genome Sequencing Platform"/>
            <person name="Russ C."/>
            <person name="Cuomo C."/>
            <person name="Shea T."/>
            <person name="Young S.K."/>
            <person name="Zeng Q."/>
            <person name="Koehrsen M."/>
            <person name="Haas B."/>
            <person name="Borodovsky M."/>
            <person name="Guigo R."/>
            <person name="Alvarado L."/>
            <person name="Berlin A."/>
            <person name="Borenstein D."/>
            <person name="Chen Z."/>
            <person name="Engels R."/>
            <person name="Freedman E."/>
            <person name="Gellesch M."/>
            <person name="Goldberg J."/>
            <person name="Griggs A."/>
            <person name="Gujja S."/>
            <person name="Heiman D."/>
            <person name="Hepburn T."/>
            <person name="Howarth C."/>
            <person name="Jen D."/>
            <person name="Larson L."/>
            <person name="Lewis B."/>
            <person name="Mehta T."/>
            <person name="Park D."/>
            <person name="Pearson M."/>
            <person name="Roberts A."/>
            <person name="Saif S."/>
            <person name="Shenoy N."/>
            <person name="Sisk P."/>
            <person name="Stolte C."/>
            <person name="Sykes S."/>
            <person name="Walk T."/>
            <person name="White J."/>
            <person name="Yandava C."/>
            <person name="Burger G."/>
            <person name="Gray M.W."/>
            <person name="Holland P.W.H."/>
            <person name="King N."/>
            <person name="Lang F.B.F."/>
            <person name="Roger A.J."/>
            <person name="Ruiz-Trillo I."/>
            <person name="Lander E."/>
            <person name="Nusbaum C."/>
        </authorList>
    </citation>
    <scope>NUCLEOTIDE SEQUENCE [LARGE SCALE GENOMIC DNA]</scope>
    <source>
        <strain evidence="11">ATCC 38327</strain>
    </source>
</reference>
<feature type="domain" description="Protein kinase" evidence="9">
    <location>
        <begin position="21"/>
        <end position="282"/>
    </location>
</feature>
<dbReference type="InterPro" id="IPR011009">
    <property type="entry name" value="Kinase-like_dom_sf"/>
</dbReference>
<dbReference type="Proteomes" id="UP000054350">
    <property type="component" value="Unassembled WGS sequence"/>
</dbReference>
<keyword evidence="2" id="KW-0723">Serine/threonine-protein kinase</keyword>
<keyword evidence="3" id="KW-0808">Transferase</keyword>
<dbReference type="Pfam" id="PF00069">
    <property type="entry name" value="Pkinase"/>
    <property type="match status" value="1"/>
</dbReference>
<evidence type="ECO:0000259" key="9">
    <source>
        <dbReference type="PROSITE" id="PS50011"/>
    </source>
</evidence>
<dbReference type="PANTHER" id="PTHR46485:SF5">
    <property type="entry name" value="CENTER DIVIDER, ISOFORM A"/>
    <property type="match status" value="1"/>
</dbReference>
<evidence type="ECO:0000256" key="7">
    <source>
        <dbReference type="ARBA" id="ARBA00022840"/>
    </source>
</evidence>
<dbReference type="PROSITE" id="PS50011">
    <property type="entry name" value="PROTEIN_KINASE_DOM"/>
    <property type="match status" value="1"/>
</dbReference>
<comment type="similarity">
    <text evidence="1">Belongs to the protein kinase superfamily. TKL Ser/Thr protein kinase family.</text>
</comment>
<accession>A0A0L0TD47</accession>
<sequence>MAQAPAPAPPQPLPTLAWDDIVLHQEIGRGMFGVVSRGEGRPVAVKEVFRLPGVDFAKYFEREIRALAEARHPNCIQFMGIVRRSGGGDCIVTEYVGGGNLDEWIHGQKPFPWRQRVAFAQDIARALAYLHAQDLIHRDLKGSNLLVSETGRVKVCDFGFTRLRAKTADERKRLTYCGTDAYMAPEIMLCMNLDASVDIFSYGVILLEMISRTNADRFRRVMPGFGIDPSSIPVPPDCPRTLLDLALACIADDSSARPSWRTILDTLKMLDIDDEVDDNPMLGASTSRMSLAEIGPGRAVHAHPLHLVLPKLPSMEKCAACGKRMGMHRRLACREKECGYVAHRRCVEGHGDVGNESGDELASVAASRRESGTAEGAGAGV</sequence>
<evidence type="ECO:0000256" key="1">
    <source>
        <dbReference type="ARBA" id="ARBA00005843"/>
    </source>
</evidence>
<dbReference type="InterPro" id="IPR004146">
    <property type="entry name" value="DC1"/>
</dbReference>
<keyword evidence="5" id="KW-0547">Nucleotide-binding</keyword>
<dbReference type="GO" id="GO:0005524">
    <property type="term" value="F:ATP binding"/>
    <property type="evidence" value="ECO:0007669"/>
    <property type="project" value="UniProtKB-KW"/>
</dbReference>
<evidence type="ECO:0000256" key="4">
    <source>
        <dbReference type="ARBA" id="ARBA00022737"/>
    </source>
</evidence>
<evidence type="ECO:0000256" key="3">
    <source>
        <dbReference type="ARBA" id="ARBA00022679"/>
    </source>
</evidence>
<evidence type="ECO:0000313" key="11">
    <source>
        <dbReference type="Proteomes" id="UP000054350"/>
    </source>
</evidence>
<proteinExistence type="inferred from homology"/>
<keyword evidence="11" id="KW-1185">Reference proteome</keyword>
<evidence type="ECO:0000256" key="8">
    <source>
        <dbReference type="SAM" id="MobiDB-lite"/>
    </source>
</evidence>
<dbReference type="InterPro" id="IPR046349">
    <property type="entry name" value="C1-like_sf"/>
</dbReference>
<dbReference type="PROSITE" id="PS00108">
    <property type="entry name" value="PROTEIN_KINASE_ST"/>
    <property type="match status" value="1"/>
</dbReference>
<evidence type="ECO:0000256" key="5">
    <source>
        <dbReference type="ARBA" id="ARBA00022741"/>
    </source>
</evidence>